<sequence>MNFQRRQYPSTDDTFTDMKLFVTINLVICLFANIASSVLAIVCEINDTSSCPEGQYCSSVACNNCTAPPECRPCTAGSRTCDESAYLYEHQGDLLSIQNCFEACIDEDLYCSDDAPSCPDGEYAAQWCGFQAGTNGYCLSCGAWDFSDFAEPYQCGLLTRNDKSRAECLTKCHTGCSSTADCTEDSFCAFDSESQGYCSSCDKRGSDRDHPRQCANYFFSDVDDGINDLTEAECLTTCFQPCTSDSDCGDEMKWNCTEYEDAGYCTPWGSSTSSSSHVFPYMCRFIAMCVALLSLLGGIML</sequence>
<organism evidence="2">
    <name type="scientific">Minutocellus polymorphus</name>
    <dbReference type="NCBI Taxonomy" id="265543"/>
    <lineage>
        <taxon>Eukaryota</taxon>
        <taxon>Sar</taxon>
        <taxon>Stramenopiles</taxon>
        <taxon>Ochrophyta</taxon>
        <taxon>Bacillariophyta</taxon>
        <taxon>Mediophyceae</taxon>
        <taxon>Cymatosirophycidae</taxon>
        <taxon>Cymatosirales</taxon>
        <taxon>Cymatosiraceae</taxon>
        <taxon>Minutocellus</taxon>
    </lineage>
</organism>
<dbReference type="EMBL" id="HBEJ01011073">
    <property type="protein sequence ID" value="CAD8371519.1"/>
    <property type="molecule type" value="Transcribed_RNA"/>
</dbReference>
<keyword evidence="1" id="KW-0812">Transmembrane</keyword>
<gene>
    <name evidence="2" type="ORF">MPOL1434_LOCUS6493</name>
</gene>
<keyword evidence="1" id="KW-0472">Membrane</keyword>
<accession>A0A7S0AQY6</accession>
<keyword evidence="1" id="KW-1133">Transmembrane helix</keyword>
<evidence type="ECO:0000256" key="1">
    <source>
        <dbReference type="SAM" id="Phobius"/>
    </source>
</evidence>
<reference evidence="2" key="1">
    <citation type="submission" date="2021-01" db="EMBL/GenBank/DDBJ databases">
        <authorList>
            <person name="Corre E."/>
            <person name="Pelletier E."/>
            <person name="Niang G."/>
            <person name="Scheremetjew M."/>
            <person name="Finn R."/>
            <person name="Kale V."/>
            <person name="Holt S."/>
            <person name="Cochrane G."/>
            <person name="Meng A."/>
            <person name="Brown T."/>
            <person name="Cohen L."/>
        </authorList>
    </citation>
    <scope>NUCLEOTIDE SEQUENCE</scope>
    <source>
        <strain evidence="2">CCMP3303</strain>
    </source>
</reference>
<name>A0A7S0AQY6_9STRA</name>
<proteinExistence type="predicted"/>
<dbReference type="AlphaFoldDB" id="A0A7S0AQY6"/>
<evidence type="ECO:0000313" key="2">
    <source>
        <dbReference type="EMBL" id="CAD8371519.1"/>
    </source>
</evidence>
<protein>
    <submittedName>
        <fullName evidence="2">Uncharacterized protein</fullName>
    </submittedName>
</protein>
<feature type="transmembrane region" description="Helical" evidence="1">
    <location>
        <begin position="20"/>
        <end position="42"/>
    </location>
</feature>